<dbReference type="InterPro" id="IPR008257">
    <property type="entry name" value="Pept_M19"/>
</dbReference>
<dbReference type="GO" id="GO:0006508">
    <property type="term" value="P:proteolysis"/>
    <property type="evidence" value="ECO:0007669"/>
    <property type="project" value="InterPro"/>
</dbReference>
<sequence>MVLRCSHTGGRTVREAMDASADPVIFSHSNARAVWDHPRNIPDDLMRACAERGDDLRMIAPRRLPALAQRLVDRGYGAAALAKIMGGNLERIARQVWKTG</sequence>
<reference evidence="2" key="1">
    <citation type="submission" date="2006-12" db="EMBL/GenBank/DDBJ databases">
        <title>Complete sequence of plasmid 1 of Paracoccus denitrificans PD1222.</title>
        <authorList>
            <person name="Copeland A."/>
            <person name="Lucas S."/>
            <person name="Lapidus A."/>
            <person name="Barry K."/>
            <person name="Detter J.C."/>
            <person name="Glavina del Rio T."/>
            <person name="Hammon N."/>
            <person name="Israni S."/>
            <person name="Dalin E."/>
            <person name="Tice H."/>
            <person name="Pitluck S."/>
            <person name="Munk A.C."/>
            <person name="Brettin T."/>
            <person name="Bruce D."/>
            <person name="Han C."/>
            <person name="Tapia R."/>
            <person name="Gilna P."/>
            <person name="Schmutz J."/>
            <person name="Larimer F."/>
            <person name="Land M."/>
            <person name="Hauser L."/>
            <person name="Kyrpides N."/>
            <person name="Lykidis A."/>
            <person name="Spiro S."/>
            <person name="Richardson D.J."/>
            <person name="Moir J.W.B."/>
            <person name="Ferguson S.J."/>
            <person name="van Spanning R.J.M."/>
            <person name="Richardson P."/>
        </authorList>
    </citation>
    <scope>NUCLEOTIDE SEQUENCE [LARGE SCALE GENOMIC DNA]</scope>
    <source>
        <strain evidence="2">Pd 1222</strain>
        <plasmid evidence="2">pPD1222</plasmid>
    </source>
</reference>
<name>A1BAZ2_PARDP</name>
<dbReference type="EnsemblBacteria" id="ABL72686">
    <property type="protein sequence ID" value="ABL72686"/>
    <property type="gene ID" value="Pden_4623"/>
</dbReference>
<proteinExistence type="predicted"/>
<dbReference type="AlphaFoldDB" id="A1BAZ2"/>
<dbReference type="EMBL" id="CP000491">
    <property type="protein sequence ID" value="ABL72686.1"/>
    <property type="molecule type" value="Genomic_DNA"/>
</dbReference>
<accession>A1BAZ2</accession>
<organism evidence="1 2">
    <name type="scientific">Paracoccus denitrificans (strain Pd 1222)</name>
    <dbReference type="NCBI Taxonomy" id="318586"/>
    <lineage>
        <taxon>Bacteria</taxon>
        <taxon>Pseudomonadati</taxon>
        <taxon>Pseudomonadota</taxon>
        <taxon>Alphaproteobacteria</taxon>
        <taxon>Rhodobacterales</taxon>
        <taxon>Paracoccaceae</taxon>
        <taxon>Paracoccus</taxon>
    </lineage>
</organism>
<dbReference type="OrthoDB" id="9804920at2"/>
<dbReference type="PROSITE" id="PS51365">
    <property type="entry name" value="RENAL_DIPEPTIDASE_2"/>
    <property type="match status" value="1"/>
</dbReference>
<dbReference type="eggNOG" id="COG2355">
    <property type="taxonomic scope" value="Bacteria"/>
</dbReference>
<dbReference type="InterPro" id="IPR032466">
    <property type="entry name" value="Metal_Hydrolase"/>
</dbReference>
<dbReference type="PANTHER" id="PTHR10443">
    <property type="entry name" value="MICROSOMAL DIPEPTIDASE"/>
    <property type="match status" value="1"/>
</dbReference>
<dbReference type="GO" id="GO:0070573">
    <property type="term" value="F:metallodipeptidase activity"/>
    <property type="evidence" value="ECO:0007669"/>
    <property type="project" value="InterPro"/>
</dbReference>
<geneLocation type="plasmid" evidence="2">
    <name>pPD1222</name>
</geneLocation>
<evidence type="ECO:0000313" key="2">
    <source>
        <dbReference type="Proteomes" id="UP000000361"/>
    </source>
</evidence>
<dbReference type="HOGENOM" id="CLU_2303196_0_0_5"/>
<dbReference type="PANTHER" id="PTHR10443:SF12">
    <property type="entry name" value="DIPEPTIDASE"/>
    <property type="match status" value="1"/>
</dbReference>
<gene>
    <name evidence="1" type="ordered locus">Pden_4623</name>
</gene>
<dbReference type="SUPFAM" id="SSF51556">
    <property type="entry name" value="Metallo-dependent hydrolases"/>
    <property type="match status" value="1"/>
</dbReference>
<dbReference type="KEGG" id="pde:Pden_4623"/>
<keyword evidence="1" id="KW-0614">Plasmid</keyword>
<dbReference type="Proteomes" id="UP000000361">
    <property type="component" value="Chromosome 1"/>
</dbReference>
<dbReference type="RefSeq" id="WP_011750845.1">
    <property type="nucleotide sequence ID" value="NC_008688.1"/>
</dbReference>
<dbReference type="Pfam" id="PF01244">
    <property type="entry name" value="Peptidase_M19"/>
    <property type="match status" value="1"/>
</dbReference>
<dbReference type="Gene3D" id="3.20.20.140">
    <property type="entry name" value="Metal-dependent hydrolases"/>
    <property type="match status" value="2"/>
</dbReference>
<keyword evidence="2" id="KW-1185">Reference proteome</keyword>
<evidence type="ECO:0000313" key="1">
    <source>
        <dbReference type="EMBL" id="ABL72686.1"/>
    </source>
</evidence>
<protein>
    <submittedName>
        <fullName evidence="1">Dipeptidase family protein</fullName>
    </submittedName>
</protein>